<evidence type="ECO:0000256" key="5">
    <source>
        <dbReference type="SAM" id="MobiDB-lite"/>
    </source>
</evidence>
<keyword evidence="4" id="KW-0539">Nucleus</keyword>
<reference evidence="6" key="1">
    <citation type="journal article" date="2014" name="Nat. Commun.">
        <title>Genome sequence of mungbean and insights into evolution within Vigna species.</title>
        <authorList>
            <person name="Kang Y.J."/>
            <person name="Kim S.K."/>
            <person name="Kim M.Y."/>
            <person name="Lestari P."/>
            <person name="Kim K.H."/>
            <person name="Ha B.K."/>
            <person name="Jun T.H."/>
            <person name="Hwang W.J."/>
            <person name="Lee T."/>
            <person name="Lee J."/>
            <person name="Shim S."/>
            <person name="Yoon M.Y."/>
            <person name="Jang Y.E."/>
            <person name="Han K.S."/>
            <person name="Taeprayoon P."/>
            <person name="Yoon N."/>
            <person name="Somta P."/>
            <person name="Tanya P."/>
            <person name="Kim K.S."/>
            <person name="Gwag J.G."/>
            <person name="Moon J.K."/>
            <person name="Lee Y.H."/>
            <person name="Park B.S."/>
            <person name="Bombarely A."/>
            <person name="Doyle J.J."/>
            <person name="Jackson S.A."/>
            <person name="Schafleitner R."/>
            <person name="Srinives P."/>
            <person name="Varshney R.K."/>
            <person name="Lee S.H."/>
        </authorList>
    </citation>
    <scope>NUCLEOTIDE SEQUENCE [LARGE SCALE GENOMIC DNA]</scope>
    <source>
        <strain evidence="6">cv. VC1973A</strain>
    </source>
</reference>
<evidence type="ECO:0000256" key="1">
    <source>
        <dbReference type="ARBA" id="ARBA00004123"/>
    </source>
</evidence>
<dbReference type="RefSeq" id="XP_022635889.1">
    <property type="nucleotide sequence ID" value="XM_022780168.1"/>
</dbReference>
<evidence type="ECO:0000256" key="3">
    <source>
        <dbReference type="ARBA" id="ARBA00023163"/>
    </source>
</evidence>
<gene>
    <name evidence="7" type="primary">LOC106758431</name>
</gene>
<organism evidence="6 7">
    <name type="scientific">Vigna radiata var. radiata</name>
    <name type="common">Mung bean</name>
    <name type="synonym">Phaseolus aureus</name>
    <dbReference type="NCBI Taxonomy" id="3916"/>
    <lineage>
        <taxon>Eukaryota</taxon>
        <taxon>Viridiplantae</taxon>
        <taxon>Streptophyta</taxon>
        <taxon>Embryophyta</taxon>
        <taxon>Tracheophyta</taxon>
        <taxon>Spermatophyta</taxon>
        <taxon>Magnoliopsida</taxon>
        <taxon>eudicotyledons</taxon>
        <taxon>Gunneridae</taxon>
        <taxon>Pentapetalae</taxon>
        <taxon>rosids</taxon>
        <taxon>fabids</taxon>
        <taxon>Fabales</taxon>
        <taxon>Fabaceae</taxon>
        <taxon>Papilionoideae</taxon>
        <taxon>50 kb inversion clade</taxon>
        <taxon>NPAAA clade</taxon>
        <taxon>indigoferoid/millettioid clade</taxon>
        <taxon>Phaseoleae</taxon>
        <taxon>Vigna</taxon>
    </lineage>
</organism>
<keyword evidence="2" id="KW-0805">Transcription regulation</keyword>
<dbReference type="PANTHER" id="PTHR45959:SF2">
    <property type="entry name" value="BHLH TRANSCRIPTION FACTOR"/>
    <property type="match status" value="1"/>
</dbReference>
<feature type="region of interest" description="Disordered" evidence="5">
    <location>
        <begin position="72"/>
        <end position="95"/>
    </location>
</feature>
<proteinExistence type="predicted"/>
<dbReference type="GO" id="GO:0046983">
    <property type="term" value="F:protein dimerization activity"/>
    <property type="evidence" value="ECO:0007669"/>
    <property type="project" value="InterPro"/>
</dbReference>
<feature type="compositionally biased region" description="Polar residues" evidence="5">
    <location>
        <begin position="72"/>
        <end position="92"/>
    </location>
</feature>
<dbReference type="GeneID" id="106758431"/>
<sequence length="157" mass="17793">MEDSWHSLVSQWEMDDFFNQSHMVHCNEDESLKDIIVFSPESNIPSSSSLQSNFNSKTSSFSAAHVFCFDNPNSEAHQNHPSKSTTQSQNAISRADRQHHILAERKRREELTNNIVELSAIIPGLKKMNDEYSMTIDDLIKAVGGCLLNLKSQKVLK</sequence>
<dbReference type="PANTHER" id="PTHR45959">
    <property type="entry name" value="BHLH TRANSCRIPTION FACTOR"/>
    <property type="match status" value="1"/>
</dbReference>
<dbReference type="InterPro" id="IPR052610">
    <property type="entry name" value="bHLH_transcription_regulator"/>
</dbReference>
<evidence type="ECO:0000256" key="2">
    <source>
        <dbReference type="ARBA" id="ARBA00023015"/>
    </source>
</evidence>
<dbReference type="STRING" id="3916.A0A3Q0EZU9"/>
<evidence type="ECO:0000313" key="7">
    <source>
        <dbReference type="RefSeq" id="XP_022635889.1"/>
    </source>
</evidence>
<evidence type="ECO:0000313" key="6">
    <source>
        <dbReference type="Proteomes" id="UP000087766"/>
    </source>
</evidence>
<keyword evidence="3" id="KW-0804">Transcription</keyword>
<reference evidence="7" key="2">
    <citation type="submission" date="2025-08" db="UniProtKB">
        <authorList>
            <consortium name="RefSeq"/>
        </authorList>
    </citation>
    <scope>IDENTIFICATION</scope>
    <source>
        <tissue evidence="7">Leaf</tissue>
    </source>
</reference>
<dbReference type="OrthoDB" id="1431527at2759"/>
<dbReference type="GO" id="GO:0005634">
    <property type="term" value="C:nucleus"/>
    <property type="evidence" value="ECO:0007669"/>
    <property type="project" value="UniProtKB-SubCell"/>
</dbReference>
<dbReference type="KEGG" id="vra:106758431"/>
<keyword evidence="6" id="KW-1185">Reference proteome</keyword>
<comment type="subcellular location">
    <subcellularLocation>
        <location evidence="1">Nucleus</location>
    </subcellularLocation>
</comment>
<dbReference type="Gene3D" id="4.10.280.10">
    <property type="entry name" value="Helix-loop-helix DNA-binding domain"/>
    <property type="match status" value="1"/>
</dbReference>
<dbReference type="InterPro" id="IPR036638">
    <property type="entry name" value="HLH_DNA-bd_sf"/>
</dbReference>
<protein>
    <submittedName>
        <fullName evidence="7">Transcription factor bHLH25-like</fullName>
    </submittedName>
</protein>
<dbReference type="AlphaFoldDB" id="A0A3Q0EZU9"/>
<dbReference type="SUPFAM" id="SSF47459">
    <property type="entry name" value="HLH, helix-loop-helix DNA-binding domain"/>
    <property type="match status" value="1"/>
</dbReference>
<name>A0A3Q0EZU9_VIGRR</name>
<accession>A0A3Q0EZU9</accession>
<evidence type="ECO:0000256" key="4">
    <source>
        <dbReference type="ARBA" id="ARBA00023242"/>
    </source>
</evidence>
<dbReference type="Proteomes" id="UP000087766">
    <property type="component" value="Chromosome 4"/>
</dbReference>